<feature type="domain" description="Metallo-beta-lactamase" evidence="1">
    <location>
        <begin position="51"/>
        <end position="236"/>
    </location>
</feature>
<keyword evidence="3" id="KW-1185">Reference proteome</keyword>
<dbReference type="OrthoDB" id="9781189at2"/>
<dbReference type="AlphaFoldDB" id="A0A1E3W221"/>
<evidence type="ECO:0000313" key="2">
    <source>
        <dbReference type="EMBL" id="ODR99571.1"/>
    </source>
</evidence>
<dbReference type="CDD" id="cd16279">
    <property type="entry name" value="metallo-hydrolase-like_MBL-fold"/>
    <property type="match status" value="1"/>
</dbReference>
<dbReference type="SUPFAM" id="SSF56281">
    <property type="entry name" value="Metallo-hydrolase/oxidoreductase"/>
    <property type="match status" value="1"/>
</dbReference>
<dbReference type="PANTHER" id="PTHR42663">
    <property type="entry name" value="HYDROLASE C777.06C-RELATED-RELATED"/>
    <property type="match status" value="1"/>
</dbReference>
<dbReference type="Gene3D" id="3.60.15.10">
    <property type="entry name" value="Ribonuclease Z/Hydroxyacylglutathione hydrolase-like"/>
    <property type="match status" value="1"/>
</dbReference>
<sequence length="264" mass="29237">MSLKATILGCGTSGGVPRIGNEWGACDPHNPKNRRRRCALLVERHGPDGVTRVLVDTPPDLREQLIDAGVGLLDGVLYTHDHADHVHGIDDLRMVAYNGRRRVDVYFDETVAQALRQRFAYCFEQPEGSEYPSVLNACHIRPGEMVRIEGPGGVIEAMPFLQRHGAGNTLGFRFNGIAYSPDVNDFPEAALPYLEGLDVWILDALRYTGHPSHLTVEQALSWIERLKPKRAILTHMHVDLDYETLAGELPEGIEPAYDGLVIAA</sequence>
<dbReference type="Pfam" id="PF12706">
    <property type="entry name" value="Lactamase_B_2"/>
    <property type="match status" value="1"/>
</dbReference>
<reference evidence="2 3" key="1">
    <citation type="journal article" date="2016" name="Environ. Microbiol.">
        <title>New Methyloceanibacter diversity from North Sea sediments includes methanotroph containing solely the soluble methane monooxygenase.</title>
        <authorList>
            <person name="Vekeman B."/>
            <person name="Kerckhof F.M."/>
            <person name="Cremers G."/>
            <person name="de Vos P."/>
            <person name="Vandamme P."/>
            <person name="Boon N."/>
            <person name="Op den Camp H.J."/>
            <person name="Heylen K."/>
        </authorList>
    </citation>
    <scope>NUCLEOTIDE SEQUENCE [LARGE SCALE GENOMIC DNA]</scope>
    <source>
        <strain evidence="2 3">R-67177</strain>
    </source>
</reference>
<dbReference type="RefSeq" id="WP_069624939.1">
    <property type="nucleotide sequence ID" value="NZ_LPWD01000439.1"/>
</dbReference>
<comment type="caution">
    <text evidence="2">The sequence shown here is derived from an EMBL/GenBank/DDBJ whole genome shotgun (WGS) entry which is preliminary data.</text>
</comment>
<organism evidence="2 3">
    <name type="scientific">Methyloceanibacter marginalis</name>
    <dbReference type="NCBI Taxonomy" id="1774971"/>
    <lineage>
        <taxon>Bacteria</taxon>
        <taxon>Pseudomonadati</taxon>
        <taxon>Pseudomonadota</taxon>
        <taxon>Alphaproteobacteria</taxon>
        <taxon>Hyphomicrobiales</taxon>
        <taxon>Hyphomicrobiaceae</taxon>
        <taxon>Methyloceanibacter</taxon>
    </lineage>
</organism>
<name>A0A1E3W221_9HYPH</name>
<gene>
    <name evidence="2" type="ORF">AUC71_03580</name>
</gene>
<evidence type="ECO:0000313" key="3">
    <source>
        <dbReference type="Proteomes" id="UP000095042"/>
    </source>
</evidence>
<proteinExistence type="predicted"/>
<dbReference type="PANTHER" id="PTHR42663:SF6">
    <property type="entry name" value="HYDROLASE C777.06C-RELATED"/>
    <property type="match status" value="1"/>
</dbReference>
<dbReference type="EMBL" id="LPWD01000439">
    <property type="protein sequence ID" value="ODR99571.1"/>
    <property type="molecule type" value="Genomic_DNA"/>
</dbReference>
<protein>
    <submittedName>
        <fullName evidence="2">Phosphoribosyl 1,2-cyclic phosphodiesterase</fullName>
    </submittedName>
</protein>
<dbReference type="InterPro" id="IPR001279">
    <property type="entry name" value="Metallo-B-lactamas"/>
</dbReference>
<accession>A0A1E3W221</accession>
<dbReference type="InterPro" id="IPR036866">
    <property type="entry name" value="RibonucZ/Hydroxyglut_hydro"/>
</dbReference>
<evidence type="ECO:0000259" key="1">
    <source>
        <dbReference type="Pfam" id="PF12706"/>
    </source>
</evidence>
<dbReference type="Proteomes" id="UP000095042">
    <property type="component" value="Unassembled WGS sequence"/>
</dbReference>